<dbReference type="EMBL" id="RQTU01000356">
    <property type="protein sequence ID" value="RRD66125.1"/>
    <property type="molecule type" value="Genomic_DNA"/>
</dbReference>
<evidence type="ECO:0000313" key="2">
    <source>
        <dbReference type="Proteomes" id="UP000271008"/>
    </source>
</evidence>
<name>A0A3P1Y657_ECOLX</name>
<accession>A0A3P1Y657</accession>
<dbReference type="Proteomes" id="UP000271008">
    <property type="component" value="Unassembled WGS sequence"/>
</dbReference>
<comment type="caution">
    <text evidence="1">The sequence shown here is derived from an EMBL/GenBank/DDBJ whole genome shotgun (WGS) entry which is preliminary data.</text>
</comment>
<proteinExistence type="predicted"/>
<gene>
    <name evidence="1" type="ORF">EIA08_29755</name>
</gene>
<feature type="non-terminal residue" evidence="1">
    <location>
        <position position="91"/>
    </location>
</feature>
<organism evidence="1 2">
    <name type="scientific">Escherichia coli</name>
    <dbReference type="NCBI Taxonomy" id="562"/>
    <lineage>
        <taxon>Bacteria</taxon>
        <taxon>Pseudomonadati</taxon>
        <taxon>Pseudomonadota</taxon>
        <taxon>Gammaproteobacteria</taxon>
        <taxon>Enterobacterales</taxon>
        <taxon>Enterobacteriaceae</taxon>
        <taxon>Escherichia</taxon>
    </lineage>
</organism>
<reference evidence="1 2" key="1">
    <citation type="submission" date="2018-11" db="EMBL/GenBank/DDBJ databases">
        <title>Enterobacteriaceae from Patient.</title>
        <authorList>
            <person name="Shen C."/>
            <person name="Yang Y."/>
            <person name="Tian G."/>
        </authorList>
    </citation>
    <scope>NUCLEOTIDE SEQUENCE [LARGE SCALE GENOMIC DNA]</scope>
    <source>
        <strain evidence="1 2">GBGD28</strain>
    </source>
</reference>
<evidence type="ECO:0000313" key="1">
    <source>
        <dbReference type="EMBL" id="RRD66125.1"/>
    </source>
</evidence>
<dbReference type="AlphaFoldDB" id="A0A3P1Y657"/>
<sequence>MTHSSDDKNYVRAVLSYLGIDFDEADIVLSVCHCQSDELSFTCNIKAIELKNVVDLYVDSISENEIEALNRESLKSRLCYFLEVFDAVSGQ</sequence>
<protein>
    <submittedName>
        <fullName evidence="1">Uncharacterized protein</fullName>
    </submittedName>
</protein>